<evidence type="ECO:0000259" key="1">
    <source>
        <dbReference type="PROSITE" id="PS50994"/>
    </source>
</evidence>
<feature type="domain" description="Integrase catalytic" evidence="1">
    <location>
        <begin position="235"/>
        <end position="337"/>
    </location>
</feature>
<dbReference type="PANTHER" id="PTHR48475:SF1">
    <property type="entry name" value="RNASE H TYPE-1 DOMAIN-CONTAINING PROTEIN"/>
    <property type="match status" value="1"/>
</dbReference>
<dbReference type="PROSITE" id="PS50994">
    <property type="entry name" value="INTEGRASE"/>
    <property type="match status" value="1"/>
</dbReference>
<sequence>MALFGFGGGMVEPVGQVALPISLGTYPLQKTRMVLEEFEIKEDRMKRYVSVIEGMVKNFTFFKLEQIPREKNVKADHLAKIASSANNCCTRKITILFEGSSSIEMEVLEIDDGDDWRFSIFQYLSKTRLPCNKRKAARVQARAMRFCIVGDLLYKRTFEGPMLRCLSEEEGRYVLREIHEGACGAHGESRALARKTTRAGYFWPKIKEEAEILVKTCEKCQKHSSLIHHHRAAGVMSSPHPFSKWGIDIVGPFPVATGQRKFLIVVVDYFSKWVEAEPVAKIAEQNMIDFIWKNVISRYGWPRDLVSDNGTQFQGRKIRSWLEGMKVRQHFTAVAHP</sequence>
<dbReference type="InterPro" id="IPR012337">
    <property type="entry name" value="RNaseH-like_sf"/>
</dbReference>
<organism evidence="2 3">
    <name type="scientific">Rehmannia glutinosa</name>
    <name type="common">Chinese foxglove</name>
    <dbReference type="NCBI Taxonomy" id="99300"/>
    <lineage>
        <taxon>Eukaryota</taxon>
        <taxon>Viridiplantae</taxon>
        <taxon>Streptophyta</taxon>
        <taxon>Embryophyta</taxon>
        <taxon>Tracheophyta</taxon>
        <taxon>Spermatophyta</taxon>
        <taxon>Magnoliopsida</taxon>
        <taxon>eudicotyledons</taxon>
        <taxon>Gunneridae</taxon>
        <taxon>Pentapetalae</taxon>
        <taxon>asterids</taxon>
        <taxon>lamiids</taxon>
        <taxon>Lamiales</taxon>
        <taxon>Orobanchaceae</taxon>
        <taxon>Rehmannieae</taxon>
        <taxon>Rehmannia</taxon>
    </lineage>
</organism>
<name>A0ABR0V8D2_REHGL</name>
<dbReference type="InterPro" id="IPR001584">
    <property type="entry name" value="Integrase_cat-core"/>
</dbReference>
<gene>
    <name evidence="2" type="ORF">DH2020_035422</name>
</gene>
<dbReference type="Pfam" id="PF00665">
    <property type="entry name" value="rve"/>
    <property type="match status" value="1"/>
</dbReference>
<evidence type="ECO:0000313" key="3">
    <source>
        <dbReference type="Proteomes" id="UP001318860"/>
    </source>
</evidence>
<dbReference type="Gene3D" id="1.10.340.70">
    <property type="match status" value="1"/>
</dbReference>
<dbReference type="PANTHER" id="PTHR48475">
    <property type="entry name" value="RIBONUCLEASE H"/>
    <property type="match status" value="1"/>
</dbReference>
<accession>A0ABR0V8D2</accession>
<dbReference type="InterPro" id="IPR041588">
    <property type="entry name" value="Integrase_H2C2"/>
</dbReference>
<keyword evidence="3" id="KW-1185">Reference proteome</keyword>
<dbReference type="Gene3D" id="3.30.420.10">
    <property type="entry name" value="Ribonuclease H-like superfamily/Ribonuclease H"/>
    <property type="match status" value="2"/>
</dbReference>
<dbReference type="Proteomes" id="UP001318860">
    <property type="component" value="Unassembled WGS sequence"/>
</dbReference>
<protein>
    <recommendedName>
        <fullName evidence="1">Integrase catalytic domain-containing protein</fullName>
    </recommendedName>
</protein>
<dbReference type="Pfam" id="PF17921">
    <property type="entry name" value="Integrase_H2C2"/>
    <property type="match status" value="1"/>
</dbReference>
<evidence type="ECO:0000313" key="2">
    <source>
        <dbReference type="EMBL" id="KAK6130833.1"/>
    </source>
</evidence>
<dbReference type="SUPFAM" id="SSF53098">
    <property type="entry name" value="Ribonuclease H-like"/>
    <property type="match status" value="1"/>
</dbReference>
<dbReference type="EMBL" id="JABTTQ020001543">
    <property type="protein sequence ID" value="KAK6130833.1"/>
    <property type="molecule type" value="Genomic_DNA"/>
</dbReference>
<reference evidence="2 3" key="1">
    <citation type="journal article" date="2021" name="Comput. Struct. Biotechnol. J.">
        <title>De novo genome assembly of the potent medicinal plant Rehmannia glutinosa using nanopore technology.</title>
        <authorList>
            <person name="Ma L."/>
            <person name="Dong C."/>
            <person name="Song C."/>
            <person name="Wang X."/>
            <person name="Zheng X."/>
            <person name="Niu Y."/>
            <person name="Chen S."/>
            <person name="Feng W."/>
        </authorList>
    </citation>
    <scope>NUCLEOTIDE SEQUENCE [LARGE SCALE GENOMIC DNA]</scope>
    <source>
        <strain evidence="2">DH-2019</strain>
    </source>
</reference>
<dbReference type="InterPro" id="IPR036397">
    <property type="entry name" value="RNaseH_sf"/>
</dbReference>
<comment type="caution">
    <text evidence="2">The sequence shown here is derived from an EMBL/GenBank/DDBJ whole genome shotgun (WGS) entry which is preliminary data.</text>
</comment>
<proteinExistence type="predicted"/>